<proteinExistence type="predicted"/>
<reference evidence="3 4" key="1">
    <citation type="journal article" date="2011" name="Stand. Genomic Sci.">
        <title>Complete genome sequence of the gliding, heparinolytic Pedobacter saltans type strain (113).</title>
        <authorList>
            <person name="Liolios K."/>
            <person name="Sikorski J."/>
            <person name="Lu M."/>
            <person name="Nolan M."/>
            <person name="Lapidus A."/>
            <person name="Lucas S."/>
            <person name="Hammon N."/>
            <person name="Deshpande S."/>
            <person name="Cheng J.F."/>
            <person name="Tapia R."/>
            <person name="Han C."/>
            <person name="Goodwin L."/>
            <person name="Pitluck S."/>
            <person name="Huntemann M."/>
            <person name="Ivanova N."/>
            <person name="Pagani I."/>
            <person name="Mavromatis K."/>
            <person name="Ovchinikova G."/>
            <person name="Pati A."/>
            <person name="Chen A."/>
            <person name="Palaniappan K."/>
            <person name="Land M."/>
            <person name="Hauser L."/>
            <person name="Brambilla E.M."/>
            <person name="Kotsyurbenko O."/>
            <person name="Rohde M."/>
            <person name="Tindall B.J."/>
            <person name="Abt B."/>
            <person name="Goker M."/>
            <person name="Detter J.C."/>
            <person name="Woyke T."/>
            <person name="Bristow J."/>
            <person name="Eisen J.A."/>
            <person name="Markowitz V."/>
            <person name="Hugenholtz P."/>
            <person name="Klenk H.P."/>
            <person name="Kyrpides N.C."/>
        </authorList>
    </citation>
    <scope>NUCLEOTIDE SEQUENCE [LARGE SCALE GENOMIC DNA]</scope>
    <source>
        <strain evidence="4">ATCC 51119 / DSM 12145 / JCM 21818 / LMG 10337 / NBRC 100064 / NCIMB 13643</strain>
    </source>
</reference>
<protein>
    <submittedName>
        <fullName evidence="3">Coagulation factor 5/8 type domain protein</fullName>
    </submittedName>
</protein>
<evidence type="ECO:0000256" key="1">
    <source>
        <dbReference type="SAM" id="MobiDB-lite"/>
    </source>
</evidence>
<evidence type="ECO:0000313" key="3">
    <source>
        <dbReference type="EMBL" id="ADY54150.1"/>
    </source>
</evidence>
<accession>F0S4X6</accession>
<evidence type="ECO:0000259" key="2">
    <source>
        <dbReference type="PROSITE" id="PS50022"/>
    </source>
</evidence>
<organism evidence="3 4">
    <name type="scientific">Pseudopedobacter saltans (strain ATCC 51119 / DSM 12145 / JCM 21818 / CCUG 39354 / LMG 10337 / NBRC 100064 / NCIMB 13643)</name>
    <name type="common">Pedobacter saltans</name>
    <dbReference type="NCBI Taxonomy" id="762903"/>
    <lineage>
        <taxon>Bacteria</taxon>
        <taxon>Pseudomonadati</taxon>
        <taxon>Bacteroidota</taxon>
        <taxon>Sphingobacteriia</taxon>
        <taxon>Sphingobacteriales</taxon>
        <taxon>Sphingobacteriaceae</taxon>
        <taxon>Pseudopedobacter</taxon>
    </lineage>
</organism>
<dbReference type="STRING" id="762903.Pedsa_3621"/>
<dbReference type="Gene3D" id="2.60.120.260">
    <property type="entry name" value="Galactose-binding domain-like"/>
    <property type="match status" value="1"/>
</dbReference>
<dbReference type="OrthoDB" id="1043438at2"/>
<dbReference type="EMBL" id="CP002545">
    <property type="protein sequence ID" value="ADY54150.1"/>
    <property type="molecule type" value="Genomic_DNA"/>
</dbReference>
<reference evidence="4" key="2">
    <citation type="submission" date="2011-02" db="EMBL/GenBank/DDBJ databases">
        <title>The complete genome of Pedobacter saltans DSM 12145.</title>
        <authorList>
            <consortium name="US DOE Joint Genome Institute (JGI-PGF)"/>
            <person name="Lucas S."/>
            <person name="Copeland A."/>
            <person name="Lapidus A."/>
            <person name="Bruce D."/>
            <person name="Goodwin L."/>
            <person name="Pitluck S."/>
            <person name="Kyrpides N."/>
            <person name="Mavromatis K."/>
            <person name="Pagani I."/>
            <person name="Ivanova N."/>
            <person name="Ovchinnikova G."/>
            <person name="Lu M."/>
            <person name="Detter J.C."/>
            <person name="Han C."/>
            <person name="Land M."/>
            <person name="Hauser L."/>
            <person name="Markowitz V."/>
            <person name="Cheng J.-F."/>
            <person name="Hugenholtz P."/>
            <person name="Woyke T."/>
            <person name="Wu D."/>
            <person name="Tindall B."/>
            <person name="Pomrenke H.G."/>
            <person name="Brambilla E."/>
            <person name="Klenk H.-P."/>
            <person name="Eisen J.A."/>
        </authorList>
    </citation>
    <scope>NUCLEOTIDE SEQUENCE [LARGE SCALE GENOMIC DNA]</scope>
    <source>
        <strain evidence="4">ATCC 51119 / DSM 12145 / JCM 21818 / LMG 10337 / NBRC 100064 / NCIMB 13643</strain>
    </source>
</reference>
<dbReference type="PROSITE" id="PS51257">
    <property type="entry name" value="PROKAR_LIPOPROTEIN"/>
    <property type="match status" value="1"/>
</dbReference>
<dbReference type="AlphaFoldDB" id="F0S4X6"/>
<feature type="region of interest" description="Disordered" evidence="1">
    <location>
        <begin position="285"/>
        <end position="311"/>
    </location>
</feature>
<sequence length="414" mass="46219">MNIKNYLKNLIALMVVGVLFGSCQKMDGIYEDFLEGGEIVYNGKAEGLVAHPGINRMELKWYIISDPKIVKAKVFWINPVHIEGEPTLPNQRAAGKDSVTIDIVRGATTDSVITLIDRLKEGVYTFSVVMYDKNGHSSISSQIIAEVYGSVFQGTISNRPLDVPLLDTINKKSNLYIPWYGISQQAVKIDLQYIDVSGIARTKRITKVSNPIDPRRPMIWQDRDTVFNYKEGTGFSYRTAYLPEPNAIDTFYTEYTSISKSAIGYYKLPPPPPLEENLALGRPVTVSSSSGSAITDGDRKGDPSPKWQPSSSERADLNVWFYVDLGSAKTFNTAGLYIPKAAGNIPFFEIMVTSESSITSSTKWTRVYSQFTKPNAENEITFNSTTARFVKVSLNLDKESTNINVSEFELYNRP</sequence>
<dbReference type="SUPFAM" id="SSF49785">
    <property type="entry name" value="Galactose-binding domain-like"/>
    <property type="match status" value="1"/>
</dbReference>
<dbReference type="Pfam" id="PF22633">
    <property type="entry name" value="F5_F8_type_C_2"/>
    <property type="match status" value="1"/>
</dbReference>
<name>F0S4X6_PSESL</name>
<dbReference type="KEGG" id="psn:Pedsa_3621"/>
<feature type="domain" description="F5/8 type C" evidence="2">
    <location>
        <begin position="267"/>
        <end position="413"/>
    </location>
</feature>
<dbReference type="Pfam" id="PF16389">
    <property type="entry name" value="DUF4998"/>
    <property type="match status" value="1"/>
</dbReference>
<dbReference type="PROSITE" id="PS50022">
    <property type="entry name" value="FA58C_3"/>
    <property type="match status" value="1"/>
</dbReference>
<gene>
    <name evidence="3" type="ordered locus">Pedsa_3621</name>
</gene>
<dbReference type="HOGENOM" id="CLU_062421_0_0_10"/>
<dbReference type="RefSeq" id="WP_013634633.1">
    <property type="nucleotide sequence ID" value="NC_015177.1"/>
</dbReference>
<dbReference type="Proteomes" id="UP000000310">
    <property type="component" value="Chromosome"/>
</dbReference>
<keyword evidence="4" id="KW-1185">Reference proteome</keyword>
<dbReference type="InterPro" id="IPR000421">
    <property type="entry name" value="FA58C"/>
</dbReference>
<dbReference type="InterPro" id="IPR008979">
    <property type="entry name" value="Galactose-bd-like_sf"/>
</dbReference>
<evidence type="ECO:0000313" key="4">
    <source>
        <dbReference type="Proteomes" id="UP000000310"/>
    </source>
</evidence>
<dbReference type="eggNOG" id="ENOG5033X0B">
    <property type="taxonomic scope" value="Bacteria"/>
</dbReference>